<protein>
    <submittedName>
        <fullName evidence="2">Effector-binding domain-containing protein</fullName>
    </submittedName>
</protein>
<dbReference type="SMART" id="SM00871">
    <property type="entry name" value="AraC_E_bind"/>
    <property type="match status" value="1"/>
</dbReference>
<gene>
    <name evidence="2" type="ORF">FNL38_108125</name>
</gene>
<dbReference type="EMBL" id="VNIQ01000008">
    <property type="protein sequence ID" value="TYQ01269.1"/>
    <property type="molecule type" value="Genomic_DNA"/>
</dbReference>
<organism evidence="2">
    <name type="scientific">Nocardia globerula</name>
    <dbReference type="NCBI Taxonomy" id="1818"/>
    <lineage>
        <taxon>Bacteria</taxon>
        <taxon>Bacillati</taxon>
        <taxon>Actinomycetota</taxon>
        <taxon>Actinomycetes</taxon>
        <taxon>Mycobacteriales</taxon>
        <taxon>Nocardiaceae</taxon>
        <taxon>Nocardia</taxon>
    </lineage>
</organism>
<dbReference type="InterPro" id="IPR029442">
    <property type="entry name" value="GyrI-like"/>
</dbReference>
<feature type="domain" description="AraC effector-binding" evidence="1">
    <location>
        <begin position="4"/>
        <end position="156"/>
    </location>
</feature>
<evidence type="ECO:0000313" key="2">
    <source>
        <dbReference type="EMBL" id="TYQ01269.1"/>
    </source>
</evidence>
<reference evidence="2" key="1">
    <citation type="submission" date="2019-07" db="EMBL/GenBank/DDBJ databases">
        <title>Genomic Encyclopedia of Type Strains, Phase IV (KMG-IV): sequencing the most valuable type-strain genomes for metagenomic binning, comparative biology and taxonomic classification.</title>
        <authorList>
            <person name="Goeker M."/>
        </authorList>
    </citation>
    <scope>NUCLEOTIDE SEQUENCE</scope>
    <source>
        <strain evidence="2">DSM 44596</strain>
    </source>
</reference>
<sequence>MTDYEVSVKSVPTVRVAELTGTAEAMDPSSIGPVVQGLYDQLSAGLGRAGMVPTGPAIAYYEDADDGAKTVVHAALPVETDLSDEYDFTVTDLPAEPQMATLLHTGSMDNCLPAYQALGHWIEQGGYRAAGPSREVTLAFTGDADGWVTELQQPIEKV</sequence>
<dbReference type="Gene3D" id="3.20.80.10">
    <property type="entry name" value="Regulatory factor, effector binding domain"/>
    <property type="match status" value="1"/>
</dbReference>
<dbReference type="InterPro" id="IPR011256">
    <property type="entry name" value="Reg_factor_effector_dom_sf"/>
</dbReference>
<dbReference type="AlphaFoldDB" id="A0A652YJ53"/>
<accession>A0A652YJ53</accession>
<dbReference type="InterPro" id="IPR010499">
    <property type="entry name" value="AraC_E-bd"/>
</dbReference>
<comment type="caution">
    <text evidence="2">The sequence shown here is derived from an EMBL/GenBank/DDBJ whole genome shotgun (WGS) entry which is preliminary data.</text>
</comment>
<dbReference type="SUPFAM" id="SSF55136">
    <property type="entry name" value="Probable bacterial effector-binding domain"/>
    <property type="match status" value="1"/>
</dbReference>
<proteinExistence type="predicted"/>
<evidence type="ECO:0000259" key="1">
    <source>
        <dbReference type="SMART" id="SM00871"/>
    </source>
</evidence>
<dbReference type="Pfam" id="PF06445">
    <property type="entry name" value="GyrI-like"/>
    <property type="match status" value="1"/>
</dbReference>
<name>A0A652YJ53_NOCGL</name>